<name>A0ABR6Q1H6_9FLAO</name>
<dbReference type="EMBL" id="JACHKS010000001">
    <property type="protein sequence ID" value="MBB6331821.1"/>
    <property type="molecule type" value="Genomic_DNA"/>
</dbReference>
<dbReference type="Proteomes" id="UP000587367">
    <property type="component" value="Unassembled WGS sequence"/>
</dbReference>
<accession>A0ABR6Q1H6</accession>
<evidence type="ECO:0000313" key="1">
    <source>
        <dbReference type="EMBL" id="MBB6331821.1"/>
    </source>
</evidence>
<dbReference type="RefSeq" id="WP_184557491.1">
    <property type="nucleotide sequence ID" value="NZ_JACHKS010000001.1"/>
</dbReference>
<sequence length="174" mass="19710">MKYLFFTFFCFSISFAQSSQYGLDKLGSNPVTFIDSVKVNKPEIFALDSKLVALMSVYGPTEAKKLIGEDGKDGVIYVETKDFSTKRFLRYFRSKSKEFSKLLDSNGDGHTFQYILNGKVLTSNFEGDLALIDDKVFKKINIVKKKELSAQYNITDKDYGIIISSTIPEDPTKK</sequence>
<reference evidence="1 2" key="1">
    <citation type="submission" date="2020-08" db="EMBL/GenBank/DDBJ databases">
        <title>Functional genomics of gut bacteria from endangered species of beetles.</title>
        <authorList>
            <person name="Carlos-Shanley C."/>
        </authorList>
    </citation>
    <scope>NUCLEOTIDE SEQUENCE [LARGE SCALE GENOMIC DNA]</scope>
    <source>
        <strain evidence="1 2">S00068</strain>
    </source>
</reference>
<evidence type="ECO:0000313" key="2">
    <source>
        <dbReference type="Proteomes" id="UP000587367"/>
    </source>
</evidence>
<proteinExistence type="predicted"/>
<evidence type="ECO:0008006" key="3">
    <source>
        <dbReference type="Google" id="ProtNLM"/>
    </source>
</evidence>
<protein>
    <recommendedName>
        <fullName evidence="3">DUF4251 domain-containing protein</fullName>
    </recommendedName>
</protein>
<gene>
    <name evidence="1" type="ORF">HNP24_002771</name>
</gene>
<organism evidence="1 2">
    <name type="scientific">Chryseobacterium sediminis</name>
    <dbReference type="NCBI Taxonomy" id="1679494"/>
    <lineage>
        <taxon>Bacteria</taxon>
        <taxon>Pseudomonadati</taxon>
        <taxon>Bacteroidota</taxon>
        <taxon>Flavobacteriia</taxon>
        <taxon>Flavobacteriales</taxon>
        <taxon>Weeksellaceae</taxon>
        <taxon>Chryseobacterium group</taxon>
        <taxon>Chryseobacterium</taxon>
    </lineage>
</organism>
<keyword evidence="2" id="KW-1185">Reference proteome</keyword>
<comment type="caution">
    <text evidence="1">The sequence shown here is derived from an EMBL/GenBank/DDBJ whole genome shotgun (WGS) entry which is preliminary data.</text>
</comment>